<feature type="domain" description="Protein kinase" evidence="3">
    <location>
        <begin position="96"/>
        <end position="555"/>
    </location>
</feature>
<gene>
    <name evidence="4" type="ORF">NPX13_g4498</name>
</gene>
<evidence type="ECO:0000313" key="4">
    <source>
        <dbReference type="EMBL" id="KAJ3574035.1"/>
    </source>
</evidence>
<name>A0A9W8TNA1_9PEZI</name>
<feature type="binding site" evidence="1">
    <location>
        <position position="131"/>
    </location>
    <ligand>
        <name>ATP</name>
        <dbReference type="ChEBI" id="CHEBI:30616"/>
    </ligand>
</feature>
<feature type="region of interest" description="Disordered" evidence="2">
    <location>
        <begin position="180"/>
        <end position="210"/>
    </location>
</feature>
<comment type="caution">
    <text evidence="4">The sequence shown here is derived from an EMBL/GenBank/DDBJ whole genome shotgun (WGS) entry which is preliminary data.</text>
</comment>
<dbReference type="PANTHER" id="PTHR44305:SF2">
    <property type="entry name" value="SI:DKEY-192D15.2"/>
    <property type="match status" value="1"/>
</dbReference>
<evidence type="ECO:0000256" key="2">
    <source>
        <dbReference type="SAM" id="MobiDB-lite"/>
    </source>
</evidence>
<dbReference type="PANTHER" id="PTHR44305">
    <property type="entry name" value="SI:DKEY-192D15.2-RELATED"/>
    <property type="match status" value="1"/>
</dbReference>
<dbReference type="InterPro" id="IPR000719">
    <property type="entry name" value="Prot_kinase_dom"/>
</dbReference>
<evidence type="ECO:0000256" key="1">
    <source>
        <dbReference type="PROSITE-ProRule" id="PRU10141"/>
    </source>
</evidence>
<keyword evidence="1" id="KW-0067">ATP-binding</keyword>
<feature type="compositionally biased region" description="Basic and acidic residues" evidence="2">
    <location>
        <begin position="196"/>
        <end position="205"/>
    </location>
</feature>
<dbReference type="Proteomes" id="UP001148614">
    <property type="component" value="Unassembled WGS sequence"/>
</dbReference>
<proteinExistence type="predicted"/>
<reference evidence="4" key="1">
    <citation type="submission" date="2022-07" db="EMBL/GenBank/DDBJ databases">
        <title>Genome Sequence of Xylaria arbuscula.</title>
        <authorList>
            <person name="Buettner E."/>
        </authorList>
    </citation>
    <scope>NUCLEOTIDE SEQUENCE</scope>
    <source>
        <strain evidence="4">VT107</strain>
    </source>
</reference>
<dbReference type="EMBL" id="JANPWZ010000640">
    <property type="protein sequence ID" value="KAJ3574035.1"/>
    <property type="molecule type" value="Genomic_DNA"/>
</dbReference>
<evidence type="ECO:0000313" key="5">
    <source>
        <dbReference type="Proteomes" id="UP001148614"/>
    </source>
</evidence>
<keyword evidence="5" id="KW-1185">Reference proteome</keyword>
<dbReference type="Gene3D" id="1.10.510.10">
    <property type="entry name" value="Transferase(Phosphotransferase) domain 1"/>
    <property type="match status" value="1"/>
</dbReference>
<dbReference type="AlphaFoldDB" id="A0A9W8TNA1"/>
<dbReference type="PROSITE" id="PS50011">
    <property type="entry name" value="PROTEIN_KINASE_DOM"/>
    <property type="match status" value="1"/>
</dbReference>
<keyword evidence="1" id="KW-0547">Nucleotide-binding</keyword>
<dbReference type="GO" id="GO:0004672">
    <property type="term" value="F:protein kinase activity"/>
    <property type="evidence" value="ECO:0007669"/>
    <property type="project" value="InterPro"/>
</dbReference>
<protein>
    <recommendedName>
        <fullName evidence="3">Protein kinase domain-containing protein</fullName>
    </recommendedName>
</protein>
<dbReference type="GO" id="GO:0005524">
    <property type="term" value="F:ATP binding"/>
    <property type="evidence" value="ECO:0007669"/>
    <property type="project" value="UniProtKB-UniRule"/>
</dbReference>
<dbReference type="InterPro" id="IPR011009">
    <property type="entry name" value="Kinase-like_dom_sf"/>
</dbReference>
<organism evidence="4 5">
    <name type="scientific">Xylaria arbuscula</name>
    <dbReference type="NCBI Taxonomy" id="114810"/>
    <lineage>
        <taxon>Eukaryota</taxon>
        <taxon>Fungi</taxon>
        <taxon>Dikarya</taxon>
        <taxon>Ascomycota</taxon>
        <taxon>Pezizomycotina</taxon>
        <taxon>Sordariomycetes</taxon>
        <taxon>Xylariomycetidae</taxon>
        <taxon>Xylariales</taxon>
        <taxon>Xylariaceae</taxon>
        <taxon>Xylaria</taxon>
    </lineage>
</organism>
<dbReference type="InterPro" id="IPR053083">
    <property type="entry name" value="TF_kinase-domain_protein"/>
</dbReference>
<dbReference type="SUPFAM" id="SSF56112">
    <property type="entry name" value="Protein kinase-like (PK-like)"/>
    <property type="match status" value="1"/>
</dbReference>
<evidence type="ECO:0000259" key="3">
    <source>
        <dbReference type="PROSITE" id="PS50011"/>
    </source>
</evidence>
<accession>A0A9W8TNA1</accession>
<dbReference type="InterPro" id="IPR017441">
    <property type="entry name" value="Protein_kinase_ATP_BS"/>
</dbReference>
<dbReference type="PROSITE" id="PS00107">
    <property type="entry name" value="PROTEIN_KINASE_ATP"/>
    <property type="match status" value="1"/>
</dbReference>
<sequence>MAADARFREDLLIHNGVYREYRQTGYFPDLGNPTIVNNLRQEHVIQNRRQLPNPHPLRFFLHNNSQSLPRYEVHSTANRDPALETDLRAFFQGERHVFQRVLGVGAGGLVAHFRDRGPSHDDDPGRDFVVKVGRNGWNSDSILREKMMMRKVKGSAHCIQAIDPHSIGIAGNESRILDLDPYDSSVDEESSGNDSLNERQKNEKKGKGKSNAASRDYIIMEYMHNGSLSDLINKLAQGAEDEPPNRVPNRVLWGFWLCLVRGCVAMEYPPRKFHPMRKERTGNVSYLQAKASGMIRALRALGVPFLDQATLDRHAKVEGDMVEEIPDSEWKRLRRMNLVHRDIDPQNIFVNGFELDRSDLEDWSALTRYSGFFQYTERRPDRINQEHQLVPRLKIGDFGQAACIKREKRNTYYSKNRFGGKLGNFPPEIFGPEWEKVEGGADGDYLANSRTCGYFSNKTNIWCIAMKFGPTPPTPQPPDELLDDPDVDSALRNPQYANFRISYCDGLLDPDVNEFDWVDRDLRETIFECMYHRPDDRPSLEQLLTQAKEKIQEEFQGENDNLVREWFADWFYDAILPSPASSAAGFSSLESTPPVPGNISSVNQPIASQSALEVSQLMATTAQSSDVVPSKLRQQRILATEFPNGWTRIQNQGMDGLQCGLFAIADSLQHQLGQNPTINGVPYNLNSLPRPDDLRAIYRQLSDSGEFNDFHAEDDPNWDKNFSVDLLGRILIEWGRTVNLELRAWVPSYAGVQTSPLLPASPYINPKVIWIYNDNAQQEIGTSISGMAIFNHYEGLRRANAP</sequence>
<dbReference type="VEuPathDB" id="FungiDB:F4678DRAFT_450478"/>